<dbReference type="Proteomes" id="UP001240236">
    <property type="component" value="Unassembled WGS sequence"/>
</dbReference>
<dbReference type="EMBL" id="JAUSUZ010000002">
    <property type="protein sequence ID" value="MDQ0371702.1"/>
    <property type="molecule type" value="Genomic_DNA"/>
</dbReference>
<sequence>MNDRQLVAPPVVRVTPGTAAHRELLADLGREPLAGEWWEDAESAVDADSARTSYMVVYADGPDNRPVPAAWAGWRLEADGTRLKCVDNYVRRGFRQRSPELYRLVYAARHRQVVLKLRLPAETYLFPEPIGRHLASGWQIDPAPGAAGESTPYGGGPVHRWQRLVWTPRAR</sequence>
<dbReference type="RefSeq" id="WP_307233965.1">
    <property type="nucleotide sequence ID" value="NZ_JAUSUZ010000001.1"/>
</dbReference>
<accession>A0AAE3VTK3</accession>
<dbReference type="EMBL" id="JAUSUZ010000001">
    <property type="protein sequence ID" value="MDQ0363380.1"/>
    <property type="molecule type" value="Genomic_DNA"/>
</dbReference>
<keyword evidence="3" id="KW-1185">Reference proteome</keyword>
<name>A0AAE3VTK3_9ACTN</name>
<evidence type="ECO:0000313" key="1">
    <source>
        <dbReference type="EMBL" id="MDQ0363380.1"/>
    </source>
</evidence>
<proteinExistence type="predicted"/>
<evidence type="ECO:0000313" key="3">
    <source>
        <dbReference type="Proteomes" id="UP001240236"/>
    </source>
</evidence>
<dbReference type="AlphaFoldDB" id="A0AAE3VTK3"/>
<organism evidence="1 3">
    <name type="scientific">Catenuloplanes indicus</name>
    <dbReference type="NCBI Taxonomy" id="137267"/>
    <lineage>
        <taxon>Bacteria</taxon>
        <taxon>Bacillati</taxon>
        <taxon>Actinomycetota</taxon>
        <taxon>Actinomycetes</taxon>
        <taxon>Micromonosporales</taxon>
        <taxon>Micromonosporaceae</taxon>
        <taxon>Catenuloplanes</taxon>
    </lineage>
</organism>
<comment type="caution">
    <text evidence="1">The sequence shown here is derived from an EMBL/GenBank/DDBJ whole genome shotgun (WGS) entry which is preliminary data.</text>
</comment>
<reference evidence="1 3" key="1">
    <citation type="submission" date="2023-07" db="EMBL/GenBank/DDBJ databases">
        <title>Sequencing the genomes of 1000 actinobacteria strains.</title>
        <authorList>
            <person name="Klenk H.-P."/>
        </authorList>
    </citation>
    <scope>NUCLEOTIDE SEQUENCE [LARGE SCALE GENOMIC DNA]</scope>
    <source>
        <strain evidence="1 3">DSM 44709</strain>
    </source>
</reference>
<gene>
    <name evidence="1" type="ORF">J2S42_000049</name>
    <name evidence="2" type="ORF">J2S42_008450</name>
</gene>
<evidence type="ECO:0000313" key="2">
    <source>
        <dbReference type="EMBL" id="MDQ0371702.1"/>
    </source>
</evidence>
<protein>
    <submittedName>
        <fullName evidence="1">Uncharacterized protein</fullName>
    </submittedName>
</protein>